<dbReference type="Proteomes" id="UP000663791">
    <property type="component" value="Unassembled WGS sequence"/>
</dbReference>
<dbReference type="RefSeq" id="WP_205289729.1">
    <property type="nucleotide sequence ID" value="NZ_CP074406.1"/>
</dbReference>
<comment type="caution">
    <text evidence="1">The sequence shown here is derived from an EMBL/GenBank/DDBJ whole genome shotgun (WGS) entry which is preliminary data.</text>
</comment>
<protein>
    <recommendedName>
        <fullName evidence="3">DUF3352 domain-containing protein</fullName>
    </recommendedName>
</protein>
<gene>
    <name evidence="1" type="ORF">JK386_00725</name>
</gene>
<sequence length="359" mass="37229">MLRRLGALMRRPRRRVVLLVLVLVAVVAGGGLLAWRLTREEPTRLAAAVALAPASTQRFGWTDWSAVRAELGSEVSASSSTEELDALLAAAFDRDLASVSALVESAPTLHTEFGFSPASLDWELFAQGADGAVVFLGVGEDFDFAALRERLRAMGFEEPESADGVWHGGVDLLEGLDGPVTPQLAALRLDEDADLLVSGDDAVFLGQVDEDARGDDDGVAAAAAAVGDAVSASVYTGDYTCAELSMSAADPVDRTRAAELIEAAGDINPVTGFAIAAQPGGAVRVAMGFESAEQARKNADSRSVLAAGPAPGQGGSFGDRFDLGRVAARDAVVTMDLTPIAGAWVLSDLNQGPVLFATC</sequence>
<evidence type="ECO:0008006" key="3">
    <source>
        <dbReference type="Google" id="ProtNLM"/>
    </source>
</evidence>
<reference evidence="1" key="1">
    <citation type="submission" date="2021-01" db="EMBL/GenBank/DDBJ databases">
        <title>Novel species in genus Nocardioides.</title>
        <authorList>
            <person name="Zhang G."/>
        </authorList>
    </citation>
    <scope>NUCLEOTIDE SEQUENCE</scope>
    <source>
        <strain evidence="1">Zg-536</strain>
    </source>
</reference>
<dbReference type="AlphaFoldDB" id="A0A938Y3E6"/>
<dbReference type="EMBL" id="JAERTX010000001">
    <property type="protein sequence ID" value="MBM9458422.1"/>
    <property type="molecule type" value="Genomic_DNA"/>
</dbReference>
<evidence type="ECO:0000313" key="1">
    <source>
        <dbReference type="EMBL" id="MBM9458422.1"/>
    </source>
</evidence>
<organism evidence="1 2">
    <name type="scientific">Nocardioides faecalis</name>
    <dbReference type="NCBI Taxonomy" id="2803858"/>
    <lineage>
        <taxon>Bacteria</taxon>
        <taxon>Bacillati</taxon>
        <taxon>Actinomycetota</taxon>
        <taxon>Actinomycetes</taxon>
        <taxon>Propionibacteriales</taxon>
        <taxon>Nocardioidaceae</taxon>
        <taxon>Nocardioides</taxon>
    </lineage>
</organism>
<proteinExistence type="predicted"/>
<accession>A0A938Y3E6</accession>
<evidence type="ECO:0000313" key="2">
    <source>
        <dbReference type="Proteomes" id="UP000663791"/>
    </source>
</evidence>
<name>A0A938Y3E6_9ACTN</name>
<keyword evidence="2" id="KW-1185">Reference proteome</keyword>